<accession>A0A7W9CBV4</accession>
<name>A0A7W9CBV4_9MICO</name>
<comment type="caution">
    <text evidence="3">The sequence shown here is derived from an EMBL/GenBank/DDBJ whole genome shotgun (WGS) entry which is preliminary data.</text>
</comment>
<evidence type="ECO:0000256" key="2">
    <source>
        <dbReference type="SAM" id="Phobius"/>
    </source>
</evidence>
<dbReference type="EMBL" id="JACHMU010000001">
    <property type="protein sequence ID" value="MBB5742668.1"/>
    <property type="molecule type" value="Genomic_DNA"/>
</dbReference>
<evidence type="ECO:0000256" key="1">
    <source>
        <dbReference type="SAM" id="MobiDB-lite"/>
    </source>
</evidence>
<sequence>MGVVRELGEFFLWVGVVGAAIAVLCAVVVLIALARGAAGAAGGAGAVWIGGGLLSLASGFSGQWMPALAAAGAMVAALVLGGVARSAVKAFARRPRPEPVDAPAAATPATGTATPSTGTASTPIVKTPRIVGIRTVTSESIR</sequence>
<dbReference type="Proteomes" id="UP000517712">
    <property type="component" value="Unassembled WGS sequence"/>
</dbReference>
<gene>
    <name evidence="3" type="ORF">HD600_001165</name>
</gene>
<dbReference type="AlphaFoldDB" id="A0A7W9CBV4"/>
<feature type="transmembrane region" description="Helical" evidence="2">
    <location>
        <begin position="40"/>
        <end position="61"/>
    </location>
</feature>
<dbReference type="RefSeq" id="WP_144793709.1">
    <property type="nucleotide sequence ID" value="NZ_BAAAPG010000001.1"/>
</dbReference>
<feature type="region of interest" description="Disordered" evidence="1">
    <location>
        <begin position="93"/>
        <end position="123"/>
    </location>
</feature>
<protein>
    <submittedName>
        <fullName evidence="3">Uncharacterized protein</fullName>
    </submittedName>
</protein>
<organism evidence="3 4">
    <name type="scientific">Microbacterium ginsengiterrae</name>
    <dbReference type="NCBI Taxonomy" id="546115"/>
    <lineage>
        <taxon>Bacteria</taxon>
        <taxon>Bacillati</taxon>
        <taxon>Actinomycetota</taxon>
        <taxon>Actinomycetes</taxon>
        <taxon>Micrococcales</taxon>
        <taxon>Microbacteriaceae</taxon>
        <taxon>Microbacterium</taxon>
    </lineage>
</organism>
<feature type="transmembrane region" description="Helical" evidence="2">
    <location>
        <begin position="12"/>
        <end position="33"/>
    </location>
</feature>
<feature type="compositionally biased region" description="Low complexity" evidence="1">
    <location>
        <begin position="102"/>
        <end position="123"/>
    </location>
</feature>
<reference evidence="3 4" key="1">
    <citation type="submission" date="2020-08" db="EMBL/GenBank/DDBJ databases">
        <title>Sequencing the genomes of 1000 actinobacteria strains.</title>
        <authorList>
            <person name="Klenk H.-P."/>
        </authorList>
    </citation>
    <scope>NUCLEOTIDE SEQUENCE [LARGE SCALE GENOMIC DNA]</scope>
    <source>
        <strain evidence="3 4">DSM 24823</strain>
    </source>
</reference>
<keyword evidence="2" id="KW-0472">Membrane</keyword>
<keyword evidence="4" id="KW-1185">Reference proteome</keyword>
<feature type="transmembrane region" description="Helical" evidence="2">
    <location>
        <begin position="67"/>
        <end position="88"/>
    </location>
</feature>
<evidence type="ECO:0000313" key="3">
    <source>
        <dbReference type="EMBL" id="MBB5742668.1"/>
    </source>
</evidence>
<keyword evidence="2" id="KW-1133">Transmembrane helix</keyword>
<proteinExistence type="predicted"/>
<evidence type="ECO:0000313" key="4">
    <source>
        <dbReference type="Proteomes" id="UP000517712"/>
    </source>
</evidence>
<keyword evidence="2" id="KW-0812">Transmembrane</keyword>